<evidence type="ECO:0000313" key="1">
    <source>
        <dbReference type="EMBL" id="KAL1529695.1"/>
    </source>
</evidence>
<gene>
    <name evidence="1" type="ORF">AB1Y20_000634</name>
</gene>
<reference evidence="1 2" key="1">
    <citation type="journal article" date="2024" name="Science">
        <title>Giant polyketide synthase enzymes in the biosynthesis of giant marine polyether toxins.</title>
        <authorList>
            <person name="Fallon T.R."/>
            <person name="Shende V.V."/>
            <person name="Wierzbicki I.H."/>
            <person name="Pendleton A.L."/>
            <person name="Watervoot N.F."/>
            <person name="Auber R.P."/>
            <person name="Gonzalez D.J."/>
            <person name="Wisecaver J.H."/>
            <person name="Moore B.S."/>
        </authorList>
    </citation>
    <scope>NUCLEOTIDE SEQUENCE [LARGE SCALE GENOMIC DNA]</scope>
    <source>
        <strain evidence="1 2">12B1</strain>
    </source>
</reference>
<dbReference type="Proteomes" id="UP001515480">
    <property type="component" value="Unassembled WGS sequence"/>
</dbReference>
<evidence type="ECO:0000313" key="2">
    <source>
        <dbReference type="Proteomes" id="UP001515480"/>
    </source>
</evidence>
<comment type="caution">
    <text evidence="1">The sequence shown here is derived from an EMBL/GenBank/DDBJ whole genome shotgun (WGS) entry which is preliminary data.</text>
</comment>
<evidence type="ECO:0008006" key="3">
    <source>
        <dbReference type="Google" id="ProtNLM"/>
    </source>
</evidence>
<dbReference type="EMBL" id="JBGBPQ010000001">
    <property type="protein sequence ID" value="KAL1529695.1"/>
    <property type="molecule type" value="Genomic_DNA"/>
</dbReference>
<name>A0AB34K5Y5_PRYPA</name>
<keyword evidence="2" id="KW-1185">Reference proteome</keyword>
<protein>
    <recommendedName>
        <fullName evidence="3">PiggyBac transposable element-derived protein domain-containing protein</fullName>
    </recommendedName>
</protein>
<proteinExistence type="predicted"/>
<organism evidence="1 2">
    <name type="scientific">Prymnesium parvum</name>
    <name type="common">Toxic golden alga</name>
    <dbReference type="NCBI Taxonomy" id="97485"/>
    <lineage>
        <taxon>Eukaryota</taxon>
        <taxon>Haptista</taxon>
        <taxon>Haptophyta</taxon>
        <taxon>Prymnesiophyceae</taxon>
        <taxon>Prymnesiales</taxon>
        <taxon>Prymnesiaceae</taxon>
        <taxon>Prymnesium</taxon>
    </lineage>
</organism>
<dbReference type="AlphaFoldDB" id="A0AB34K5Y5"/>
<sequence>MALTAEENEAIMDCDDEVAASDAAGGKHLAEAWAPEGIFHYNIQGRSATDVSNQLRRKMAMAERRCVRAGHKGIAFVFDVAFTNGAVMQRWLQSRSMRRSVLDRKYTKTLFCLRWAAHVIADTLPFRQRETQTLRAAALPELARTPSHVRKVQNGRL</sequence>
<accession>A0AB34K5Y5</accession>